<evidence type="ECO:0000256" key="1">
    <source>
        <dbReference type="ARBA" id="ARBA00022679"/>
    </source>
</evidence>
<dbReference type="Gene3D" id="3.40.630.30">
    <property type="match status" value="1"/>
</dbReference>
<name>A0ABV5FFL9_9FLAO</name>
<dbReference type="Pfam" id="PF00583">
    <property type="entry name" value="Acetyltransf_1"/>
    <property type="match status" value="1"/>
</dbReference>
<organism evidence="4 5">
    <name type="scientific">Mariniflexile ostreae</name>
    <dbReference type="NCBI Taxonomy" id="1520892"/>
    <lineage>
        <taxon>Bacteria</taxon>
        <taxon>Pseudomonadati</taxon>
        <taxon>Bacteroidota</taxon>
        <taxon>Flavobacteriia</taxon>
        <taxon>Flavobacteriales</taxon>
        <taxon>Flavobacteriaceae</taxon>
        <taxon>Mariniflexile</taxon>
    </lineage>
</organism>
<evidence type="ECO:0000256" key="2">
    <source>
        <dbReference type="ARBA" id="ARBA00023315"/>
    </source>
</evidence>
<dbReference type="EC" id="2.3.-.-" evidence="4"/>
<dbReference type="SUPFAM" id="SSF55729">
    <property type="entry name" value="Acyl-CoA N-acyltransferases (Nat)"/>
    <property type="match status" value="1"/>
</dbReference>
<keyword evidence="2 4" id="KW-0012">Acyltransferase</keyword>
<dbReference type="RefSeq" id="WP_379862511.1">
    <property type="nucleotide sequence ID" value="NZ_JBHMFC010000105.1"/>
</dbReference>
<dbReference type="GO" id="GO:0016746">
    <property type="term" value="F:acyltransferase activity"/>
    <property type="evidence" value="ECO:0007669"/>
    <property type="project" value="UniProtKB-KW"/>
</dbReference>
<dbReference type="Proteomes" id="UP001589585">
    <property type="component" value="Unassembled WGS sequence"/>
</dbReference>
<evidence type="ECO:0000259" key="3">
    <source>
        <dbReference type="PROSITE" id="PS51186"/>
    </source>
</evidence>
<keyword evidence="5" id="KW-1185">Reference proteome</keyword>
<accession>A0ABV5FFL9</accession>
<dbReference type="InterPro" id="IPR000182">
    <property type="entry name" value="GNAT_dom"/>
</dbReference>
<dbReference type="PANTHER" id="PTHR43072">
    <property type="entry name" value="N-ACETYLTRANSFERASE"/>
    <property type="match status" value="1"/>
</dbReference>
<dbReference type="InterPro" id="IPR017255">
    <property type="entry name" value="AcTrfase_GNAT_prd"/>
</dbReference>
<dbReference type="InterPro" id="IPR016181">
    <property type="entry name" value="Acyl_CoA_acyltransferase"/>
</dbReference>
<gene>
    <name evidence="4" type="ORF">ACFFU9_16090</name>
</gene>
<dbReference type="PANTHER" id="PTHR43072:SF51">
    <property type="entry name" value="ABC SUPERFAMILY TRANSPORT PROTEIN"/>
    <property type="match status" value="1"/>
</dbReference>
<keyword evidence="1 4" id="KW-0808">Transferase</keyword>
<proteinExistence type="predicted"/>
<evidence type="ECO:0000313" key="5">
    <source>
        <dbReference type="Proteomes" id="UP001589585"/>
    </source>
</evidence>
<dbReference type="PIRSF" id="PIRSF037663">
    <property type="entry name" value="Acetyltransf_GNAT_prd"/>
    <property type="match status" value="1"/>
</dbReference>
<reference evidence="4 5" key="1">
    <citation type="submission" date="2024-09" db="EMBL/GenBank/DDBJ databases">
        <authorList>
            <person name="Sun Q."/>
            <person name="Mori K."/>
        </authorList>
    </citation>
    <scope>NUCLEOTIDE SEQUENCE [LARGE SCALE GENOMIC DNA]</scope>
    <source>
        <strain evidence="4 5">CECT 8622</strain>
    </source>
</reference>
<dbReference type="CDD" id="cd04301">
    <property type="entry name" value="NAT_SF"/>
    <property type="match status" value="1"/>
</dbReference>
<comment type="caution">
    <text evidence="4">The sequence shown here is derived from an EMBL/GenBank/DDBJ whole genome shotgun (WGS) entry which is preliminary data.</text>
</comment>
<dbReference type="EMBL" id="JBHMFC010000105">
    <property type="protein sequence ID" value="MFB9058266.1"/>
    <property type="molecule type" value="Genomic_DNA"/>
</dbReference>
<feature type="domain" description="N-acetyltransferase" evidence="3">
    <location>
        <begin position="1"/>
        <end position="144"/>
    </location>
</feature>
<dbReference type="PROSITE" id="PS51186">
    <property type="entry name" value="GNAT"/>
    <property type="match status" value="1"/>
</dbReference>
<sequence length="152" mass="17619">MIRKATLADLKRIHDIEVLSFDKGSYPLFVLRQFFDISEPYFLVAEEQNEILGYALGHLIKKSGQGWVLSMCVHPDARGHNIGKKLIKRLVEILENNLSNEICLTVHPDNFSAIKIYQNLGFEHVLTSEDYYLDHDVRLVMKKQSLIHRMHS</sequence>
<protein>
    <submittedName>
        <fullName evidence="4">GNAT family N-acetyltransferase</fullName>
        <ecNumber evidence="4">2.3.-.-</ecNumber>
    </submittedName>
</protein>
<evidence type="ECO:0000313" key="4">
    <source>
        <dbReference type="EMBL" id="MFB9058266.1"/>
    </source>
</evidence>